<evidence type="ECO:0000259" key="1">
    <source>
        <dbReference type="PROSITE" id="PS50234"/>
    </source>
</evidence>
<accession>A0ABS1KKX0</accession>
<dbReference type="InterPro" id="IPR036465">
    <property type="entry name" value="vWFA_dom_sf"/>
</dbReference>
<feature type="domain" description="VWFA" evidence="1">
    <location>
        <begin position="311"/>
        <end position="501"/>
    </location>
</feature>
<dbReference type="RefSeq" id="WP_202006851.1">
    <property type="nucleotide sequence ID" value="NZ_JAERRB010000001.1"/>
</dbReference>
<evidence type="ECO:0000313" key="2">
    <source>
        <dbReference type="EMBL" id="MBL0739888.1"/>
    </source>
</evidence>
<comment type="caution">
    <text evidence="2">The sequence shown here is derived from an EMBL/GenBank/DDBJ whole genome shotgun (WGS) entry which is preliminary data.</text>
</comment>
<dbReference type="Gene3D" id="3.40.50.410">
    <property type="entry name" value="von Willebrand factor, type A domain"/>
    <property type="match status" value="1"/>
</dbReference>
<reference evidence="2 3" key="1">
    <citation type="submission" date="2021-01" db="EMBL/GenBank/DDBJ databases">
        <title>Chryseolinea sp. Jin1 Genome sequencing and assembly.</title>
        <authorList>
            <person name="Kim I."/>
        </authorList>
    </citation>
    <scope>NUCLEOTIDE SEQUENCE [LARGE SCALE GENOMIC DNA]</scope>
    <source>
        <strain evidence="2 3">Jin1</strain>
    </source>
</reference>
<dbReference type="EMBL" id="JAERRB010000001">
    <property type="protein sequence ID" value="MBL0739888.1"/>
    <property type="molecule type" value="Genomic_DNA"/>
</dbReference>
<organism evidence="2 3">
    <name type="scientific">Chryseolinea lacunae</name>
    <dbReference type="NCBI Taxonomy" id="2801331"/>
    <lineage>
        <taxon>Bacteria</taxon>
        <taxon>Pseudomonadati</taxon>
        <taxon>Bacteroidota</taxon>
        <taxon>Cytophagia</taxon>
        <taxon>Cytophagales</taxon>
        <taxon>Fulvivirgaceae</taxon>
        <taxon>Chryseolinea</taxon>
    </lineage>
</organism>
<sequence length="503" mass="55492">MLNDIRFSILAWCFPIILCAQTKQLEKYPDPKVSFTLTTNRDTLMQGECTTVSLDLNVYHDNRAPVRFYDLPQQLFDLQTSGLAVSHCFQVDSRLQEVVGERKSIAGDSAMIYCIYRASYCPFKPQDVHFPALKLKLLQPKLGSPTIYGPSDTLTFKSDPVTINVNPLPAVATSLKSGEFNIVGDFSIDERLSENPKAGELVNYYVTLRGKGLLFPLTPPQLVVDGAVVRLRDIKDHNALRRGQLETDRIFTYALTFQQAGTYDLTDKININYFNPTTGKVGTLRSSKKIVVAKADAANKPKVVMPARDKTKFIAVDVSTSMSLEDYKPSRLVVVKSGLAKFLLRPNVCDLGMIVFAAKAWHLFPPDSEPCNNGKVLTDIDFIKGASGTAMGDAIWLAQNSFVPDSTQQKILVMIGDGDNTGGVMTPQLAAQMARRANIKIFTIGIGKQGAVPYGKDATGKVMLIENTFFDGDLKHIAQTTGGKYYHAKDAQHLSTILTEIFK</sequence>
<dbReference type="InterPro" id="IPR002035">
    <property type="entry name" value="VWF_A"/>
</dbReference>
<dbReference type="Proteomes" id="UP000613030">
    <property type="component" value="Unassembled WGS sequence"/>
</dbReference>
<evidence type="ECO:0000313" key="3">
    <source>
        <dbReference type="Proteomes" id="UP000613030"/>
    </source>
</evidence>
<proteinExistence type="predicted"/>
<dbReference type="PROSITE" id="PS50234">
    <property type="entry name" value="VWFA"/>
    <property type="match status" value="1"/>
</dbReference>
<dbReference type="Pfam" id="PF00092">
    <property type="entry name" value="VWA"/>
    <property type="match status" value="1"/>
</dbReference>
<keyword evidence="3" id="KW-1185">Reference proteome</keyword>
<gene>
    <name evidence="2" type="ORF">JI741_01600</name>
</gene>
<protein>
    <submittedName>
        <fullName evidence="2">BatD family protein</fullName>
    </submittedName>
</protein>
<dbReference type="SMART" id="SM00327">
    <property type="entry name" value="VWA"/>
    <property type="match status" value="1"/>
</dbReference>
<name>A0ABS1KKX0_9BACT</name>
<dbReference type="SUPFAM" id="SSF53300">
    <property type="entry name" value="vWA-like"/>
    <property type="match status" value="1"/>
</dbReference>